<evidence type="ECO:0000256" key="4">
    <source>
        <dbReference type="SAM" id="MobiDB-lite"/>
    </source>
</evidence>
<keyword evidence="2 3" id="KW-0663">Pyridoxal phosphate</keyword>
<dbReference type="InterPro" id="IPR000277">
    <property type="entry name" value="Cys/Met-Metab_PyrdxlP-dep_enz"/>
</dbReference>
<reference evidence="5 6" key="1">
    <citation type="submission" date="2021-01" db="EMBL/GenBank/DDBJ databases">
        <title>Whole genome shotgun sequence of Actinoplanes humidus NBRC 14915.</title>
        <authorList>
            <person name="Komaki H."/>
            <person name="Tamura T."/>
        </authorList>
    </citation>
    <scope>NUCLEOTIDE SEQUENCE [LARGE SCALE GENOMIC DNA]</scope>
    <source>
        <strain evidence="5 6">NBRC 14915</strain>
    </source>
</reference>
<dbReference type="PIRSF" id="PIRSF001434">
    <property type="entry name" value="CGS"/>
    <property type="match status" value="1"/>
</dbReference>
<dbReference type="InterPro" id="IPR015421">
    <property type="entry name" value="PyrdxlP-dep_Trfase_major"/>
</dbReference>
<dbReference type="PANTHER" id="PTHR11808:SF75">
    <property type="entry name" value="CYSTATHIONINE GAMMA-SYNTHASE"/>
    <property type="match status" value="1"/>
</dbReference>
<dbReference type="RefSeq" id="WP_203843716.1">
    <property type="nucleotide sequence ID" value="NZ_BAAATV010000046.1"/>
</dbReference>
<comment type="caution">
    <text evidence="5">The sequence shown here is derived from an EMBL/GenBank/DDBJ whole genome shotgun (WGS) entry which is preliminary data.</text>
</comment>
<sequence>MRFDTRLVHEGQTPSPGSGDIVPPLHLAVTYSRSAQDPPRYFYSRGENPTREDLERCLAALEDVGFATAYASGQAAAMTALSLLRAGDRLVASDDVYGGTHQLLDLARAQGVTVDQVDLSDAQHRDSALAQAAGRLDMVWLESPSNPLLKIADIAAVSAVAHDRGALVLVDNTLASPALQQPLALGADISLYSATKFLGGHLDVLGGALVYDSADLHERFLAYRTMAGNAAGAMDCFLIHRGVKTLSLRVARQVDNARAVVAALTAQPAVAAVHFPGLAEHPGHEIACRQMRGPGALASFEYQGDPAALMDRCRLFAPAVSLGGVRSLIECPAFMTHRPVPRETRLRLGVTDNLIRLSMGIEDPADLVDDLIGAIQDVSPTH</sequence>
<accession>A0ABQ4A7L9</accession>
<evidence type="ECO:0000256" key="3">
    <source>
        <dbReference type="RuleBase" id="RU362118"/>
    </source>
</evidence>
<keyword evidence="6" id="KW-1185">Reference proteome</keyword>
<dbReference type="CDD" id="cd00614">
    <property type="entry name" value="CGS_like"/>
    <property type="match status" value="1"/>
</dbReference>
<dbReference type="Gene3D" id="3.40.640.10">
    <property type="entry name" value="Type I PLP-dependent aspartate aminotransferase-like (Major domain)"/>
    <property type="match status" value="1"/>
</dbReference>
<gene>
    <name evidence="5" type="primary">metB</name>
    <name evidence="5" type="ORF">Ahu01nite_099280</name>
</gene>
<dbReference type="Gene3D" id="3.90.1150.10">
    <property type="entry name" value="Aspartate Aminotransferase, domain 1"/>
    <property type="match status" value="1"/>
</dbReference>
<comment type="similarity">
    <text evidence="3">Belongs to the trans-sulfuration enzymes family.</text>
</comment>
<evidence type="ECO:0000313" key="5">
    <source>
        <dbReference type="EMBL" id="GIE26826.1"/>
    </source>
</evidence>
<evidence type="ECO:0000256" key="1">
    <source>
        <dbReference type="ARBA" id="ARBA00001933"/>
    </source>
</evidence>
<dbReference type="PANTHER" id="PTHR11808">
    <property type="entry name" value="TRANS-SULFURATION ENZYME FAMILY MEMBER"/>
    <property type="match status" value="1"/>
</dbReference>
<dbReference type="Proteomes" id="UP000603200">
    <property type="component" value="Unassembled WGS sequence"/>
</dbReference>
<proteinExistence type="inferred from homology"/>
<dbReference type="InterPro" id="IPR015422">
    <property type="entry name" value="PyrdxlP-dep_Trfase_small"/>
</dbReference>
<evidence type="ECO:0000313" key="6">
    <source>
        <dbReference type="Proteomes" id="UP000603200"/>
    </source>
</evidence>
<evidence type="ECO:0000256" key="2">
    <source>
        <dbReference type="ARBA" id="ARBA00022898"/>
    </source>
</evidence>
<dbReference type="EMBL" id="BOMN01000154">
    <property type="protein sequence ID" value="GIE26826.1"/>
    <property type="molecule type" value="Genomic_DNA"/>
</dbReference>
<comment type="cofactor">
    <cofactor evidence="1 3">
        <name>pyridoxal 5'-phosphate</name>
        <dbReference type="ChEBI" id="CHEBI:597326"/>
    </cofactor>
</comment>
<organism evidence="5 6">
    <name type="scientific">Winogradskya humida</name>
    <dbReference type="NCBI Taxonomy" id="113566"/>
    <lineage>
        <taxon>Bacteria</taxon>
        <taxon>Bacillati</taxon>
        <taxon>Actinomycetota</taxon>
        <taxon>Actinomycetes</taxon>
        <taxon>Micromonosporales</taxon>
        <taxon>Micromonosporaceae</taxon>
        <taxon>Winogradskya</taxon>
    </lineage>
</organism>
<protein>
    <submittedName>
        <fullName evidence="5">Cystathionine gamma-synthase</fullName>
    </submittedName>
</protein>
<dbReference type="Pfam" id="PF01053">
    <property type="entry name" value="Cys_Met_Meta_PP"/>
    <property type="match status" value="1"/>
</dbReference>
<dbReference type="InterPro" id="IPR015424">
    <property type="entry name" value="PyrdxlP-dep_Trfase"/>
</dbReference>
<name>A0ABQ4A7L9_9ACTN</name>
<dbReference type="SUPFAM" id="SSF53383">
    <property type="entry name" value="PLP-dependent transferases"/>
    <property type="match status" value="1"/>
</dbReference>
<feature type="region of interest" description="Disordered" evidence="4">
    <location>
        <begin position="1"/>
        <end position="21"/>
    </location>
</feature>